<evidence type="ECO:0000256" key="3">
    <source>
        <dbReference type="ARBA" id="ARBA00023242"/>
    </source>
</evidence>
<feature type="compositionally biased region" description="Low complexity" evidence="4">
    <location>
        <begin position="147"/>
        <end position="158"/>
    </location>
</feature>
<feature type="region of interest" description="Disordered" evidence="4">
    <location>
        <begin position="1004"/>
        <end position="1128"/>
    </location>
</feature>
<dbReference type="GO" id="GO:0005634">
    <property type="term" value="C:nucleus"/>
    <property type="evidence" value="ECO:0007669"/>
    <property type="project" value="UniProtKB-SubCell"/>
</dbReference>
<dbReference type="GO" id="GO:0033314">
    <property type="term" value="P:mitotic DNA replication checkpoint signaling"/>
    <property type="evidence" value="ECO:0007669"/>
    <property type="project" value="TreeGrafter"/>
</dbReference>
<evidence type="ECO:0000259" key="5">
    <source>
        <dbReference type="Pfam" id="PF09444"/>
    </source>
</evidence>
<keyword evidence="7" id="KW-1185">Reference proteome</keyword>
<feature type="compositionally biased region" description="Acidic residues" evidence="4">
    <location>
        <begin position="72"/>
        <end position="83"/>
    </location>
</feature>
<feature type="compositionally biased region" description="Basic and acidic residues" evidence="4">
    <location>
        <begin position="183"/>
        <end position="212"/>
    </location>
</feature>
<dbReference type="AlphaFoldDB" id="A0A6A6S6F7"/>
<dbReference type="Proteomes" id="UP000799753">
    <property type="component" value="Unassembled WGS sequence"/>
</dbReference>
<dbReference type="EMBL" id="MU006781">
    <property type="protein sequence ID" value="KAF2642772.1"/>
    <property type="molecule type" value="Genomic_DNA"/>
</dbReference>
<feature type="compositionally biased region" description="Acidic residues" evidence="4">
    <location>
        <begin position="882"/>
        <end position="896"/>
    </location>
</feature>
<feature type="region of interest" description="Disordered" evidence="4">
    <location>
        <begin position="861"/>
        <end position="901"/>
    </location>
</feature>
<feature type="region of interest" description="Disordered" evidence="4">
    <location>
        <begin position="290"/>
        <end position="325"/>
    </location>
</feature>
<comment type="subcellular location">
    <subcellularLocation>
        <location evidence="1">Nucleus</location>
    </subcellularLocation>
</comment>
<dbReference type="GO" id="GO:0010997">
    <property type="term" value="F:anaphase-promoting complex binding"/>
    <property type="evidence" value="ECO:0007669"/>
    <property type="project" value="TreeGrafter"/>
</dbReference>
<feature type="region of interest" description="Disordered" evidence="4">
    <location>
        <begin position="476"/>
        <end position="652"/>
    </location>
</feature>
<dbReference type="PANTHER" id="PTHR14396">
    <property type="entry name" value="CLASPIN"/>
    <property type="match status" value="1"/>
</dbReference>
<feature type="compositionally biased region" description="Basic and acidic residues" evidence="4">
    <location>
        <begin position="966"/>
        <end position="982"/>
    </location>
</feature>
<feature type="compositionally biased region" description="Basic and acidic residues" evidence="4">
    <location>
        <begin position="476"/>
        <end position="488"/>
    </location>
</feature>
<protein>
    <recommendedName>
        <fullName evidence="5">DNA replication checkpoint mediator MRC1 domain-containing protein</fullName>
    </recommendedName>
</protein>
<feature type="region of interest" description="Disordered" evidence="4">
    <location>
        <begin position="1178"/>
        <end position="1255"/>
    </location>
</feature>
<feature type="region of interest" description="Disordered" evidence="4">
    <location>
        <begin position="1"/>
        <end position="256"/>
    </location>
</feature>
<feature type="compositionally biased region" description="Basic and acidic residues" evidence="4">
    <location>
        <begin position="219"/>
        <end position="237"/>
    </location>
</feature>
<proteinExistence type="predicted"/>
<evidence type="ECO:0000256" key="2">
    <source>
        <dbReference type="ARBA" id="ARBA00022553"/>
    </source>
</evidence>
<feature type="region of interest" description="Disordered" evidence="4">
    <location>
        <begin position="784"/>
        <end position="832"/>
    </location>
</feature>
<feature type="domain" description="DNA replication checkpoint mediator MRC1" evidence="5">
    <location>
        <begin position="858"/>
        <end position="995"/>
    </location>
</feature>
<dbReference type="InterPro" id="IPR018564">
    <property type="entry name" value="Repl_chkpnt_MRC1_dom"/>
</dbReference>
<evidence type="ECO:0000256" key="4">
    <source>
        <dbReference type="SAM" id="MobiDB-lite"/>
    </source>
</evidence>
<feature type="compositionally biased region" description="Low complexity" evidence="4">
    <location>
        <begin position="1185"/>
        <end position="1195"/>
    </location>
</feature>
<dbReference type="GO" id="GO:0007095">
    <property type="term" value="P:mitotic G2 DNA damage checkpoint signaling"/>
    <property type="evidence" value="ECO:0007669"/>
    <property type="project" value="TreeGrafter"/>
</dbReference>
<feature type="compositionally biased region" description="Basic residues" evidence="4">
    <location>
        <begin position="1231"/>
        <end position="1242"/>
    </location>
</feature>
<reference evidence="6" key="1">
    <citation type="journal article" date="2020" name="Stud. Mycol.">
        <title>101 Dothideomycetes genomes: a test case for predicting lifestyles and emergence of pathogens.</title>
        <authorList>
            <person name="Haridas S."/>
            <person name="Albert R."/>
            <person name="Binder M."/>
            <person name="Bloem J."/>
            <person name="Labutti K."/>
            <person name="Salamov A."/>
            <person name="Andreopoulos B."/>
            <person name="Baker S."/>
            <person name="Barry K."/>
            <person name="Bills G."/>
            <person name="Bluhm B."/>
            <person name="Cannon C."/>
            <person name="Castanera R."/>
            <person name="Culley D."/>
            <person name="Daum C."/>
            <person name="Ezra D."/>
            <person name="Gonzalez J."/>
            <person name="Henrissat B."/>
            <person name="Kuo A."/>
            <person name="Liang C."/>
            <person name="Lipzen A."/>
            <person name="Lutzoni F."/>
            <person name="Magnuson J."/>
            <person name="Mondo S."/>
            <person name="Nolan M."/>
            <person name="Ohm R."/>
            <person name="Pangilinan J."/>
            <person name="Park H.-J."/>
            <person name="Ramirez L."/>
            <person name="Alfaro M."/>
            <person name="Sun H."/>
            <person name="Tritt A."/>
            <person name="Yoshinaga Y."/>
            <person name="Zwiers L.-H."/>
            <person name="Turgeon B."/>
            <person name="Goodwin S."/>
            <person name="Spatafora J."/>
            <person name="Crous P."/>
            <person name="Grigoriev I."/>
        </authorList>
    </citation>
    <scope>NUCLEOTIDE SEQUENCE</scope>
    <source>
        <strain evidence="6">CBS 473.64</strain>
    </source>
</reference>
<feature type="compositionally biased region" description="Basic and acidic residues" evidence="4">
    <location>
        <begin position="498"/>
        <end position="519"/>
    </location>
</feature>
<evidence type="ECO:0000256" key="1">
    <source>
        <dbReference type="ARBA" id="ARBA00004123"/>
    </source>
</evidence>
<keyword evidence="2" id="KW-0597">Phosphoprotein</keyword>
<feature type="compositionally biased region" description="Basic residues" evidence="4">
    <location>
        <begin position="792"/>
        <end position="802"/>
    </location>
</feature>
<feature type="region of interest" description="Disordered" evidence="4">
    <location>
        <begin position="937"/>
        <end position="983"/>
    </location>
</feature>
<keyword evidence="3" id="KW-0539">Nucleus</keyword>
<feature type="compositionally biased region" description="Basic and acidic residues" evidence="4">
    <location>
        <begin position="1212"/>
        <end position="1230"/>
    </location>
</feature>
<organism evidence="6 7">
    <name type="scientific">Massarina eburnea CBS 473.64</name>
    <dbReference type="NCBI Taxonomy" id="1395130"/>
    <lineage>
        <taxon>Eukaryota</taxon>
        <taxon>Fungi</taxon>
        <taxon>Dikarya</taxon>
        <taxon>Ascomycota</taxon>
        <taxon>Pezizomycotina</taxon>
        <taxon>Dothideomycetes</taxon>
        <taxon>Pleosporomycetidae</taxon>
        <taxon>Pleosporales</taxon>
        <taxon>Massarineae</taxon>
        <taxon>Massarinaceae</taxon>
        <taxon>Massarina</taxon>
    </lineage>
</organism>
<dbReference type="Pfam" id="PF09444">
    <property type="entry name" value="MRC1"/>
    <property type="match status" value="1"/>
</dbReference>
<feature type="compositionally biased region" description="Polar residues" evidence="4">
    <location>
        <begin position="304"/>
        <end position="325"/>
    </location>
</feature>
<feature type="compositionally biased region" description="Acidic residues" evidence="4">
    <location>
        <begin position="527"/>
        <end position="569"/>
    </location>
</feature>
<evidence type="ECO:0000313" key="6">
    <source>
        <dbReference type="EMBL" id="KAF2642772.1"/>
    </source>
</evidence>
<dbReference type="OrthoDB" id="2130597at2759"/>
<dbReference type="PANTHER" id="PTHR14396:SF10">
    <property type="entry name" value="CLASPIN"/>
    <property type="match status" value="1"/>
</dbReference>
<name>A0A6A6S6F7_9PLEO</name>
<feature type="compositionally biased region" description="Basic and acidic residues" evidence="4">
    <location>
        <begin position="595"/>
        <end position="604"/>
    </location>
</feature>
<feature type="compositionally biased region" description="Acidic residues" evidence="4">
    <location>
        <begin position="580"/>
        <end position="594"/>
    </location>
</feature>
<gene>
    <name evidence="6" type="ORF">P280DRAFT_274754</name>
</gene>
<accession>A0A6A6S6F7</accession>
<sequence length="1255" mass="137959">MKATNAISRLAESDSEPETQTIPTRKVGGLLSRLQPQLDNSSESDENSDDSDAAVERTVKRFTTAKAADFLSSDDEDDNNGEDAYERMKKQLAAGANEKESDSEPVIPARPVAAIVSSDDEDDAPVRIVARRPKPRKERTASPTLPRSPSVQSRRSSPGLFVTPDPSPAKKQISAATLDRDDEQTSKAHNADFNERVRRIRAERLARKEQGKQKKAKTARREEDEQAESHSDGESGRRLTQQAKPTRKAGKKAMEAMVREQQKIVRNMQLTHQSKTKKKYGTKDLFAKFGFSTGAEDPGLPTPDASSQPATPDTEPNTTQETTVAYQDVPMKDVIEGEMEAPVAANSKKGKGRALEFQHLPSNPITVQHTQIVPTKPTKAAMVELSDSEDDLKVVQPKSRLSVFDRVPERKAQESTSLLHLRHLAQLNLGNDHGPKSKNSMNNVELQMSLQRKAREQAQRAREEKLAELRAKGVHIETEEEREKRQAEVEDMVAQFEKAQEKERQLSKREREQAKKNGEAGDGLASSDEDEDYIGSDEEVAEDADMDGDDEEAELEFSGSEDEVDEEPDLADKSNGLIDEMADEDEEDEEEEAEGASKEPHIQDEDMEDDEPTAPVRYPTTKRARNVIMDDEDEDEAVQTGSPTQQATQDDAMAAFGFANATPALGLTQAFAGTMASLDSGSQENLPEVEQDSLDFLRSLPATQPDMNFSQPDLLVPNSQAAESQDGPVSQINMGISQLFEAPPEFTATQLSEVPEPTQDAGFLISRSPAGIAPMHSTIDTVIMPTAESPIKQRKGKLHQRRKEMPVELSDADDDNADSASDSGAELVPKRKAKDVFNVMKKAAKKQQKIDNFNKQTSWAKDIVEEQAHESEDEYAGLGGASDDESGNEMDEELAEMIDTGDVNVNESELAAYFNEQETKSDAARAAKLHQDIVSGALRKRTAHGNAFDMSDSEDEHEMRRRKAQRERQRMSKAILQDERLGKLAQNAKQAAFLNTMIDVQDDSEYGFLNEPEQTAEESQSQSQSEEQKDGEAQDFSIPDSQAAETVANPLKRKSPSPNSQGKENHPPANQRRTAAPSIHPHKKARTLPEIQHQLSELLEEPNVVIPDSQYNSESDNEDSAESQPTAAKAIVVDRLTLSRTSTSSTDASGGRNMAFNTSAQIGGFRVPSLVRRATSNFSTVSERSASNSGANAASTEGVRRGGTGKSNIHAQAREAERRAFLEKAETKRKESLKKKVGRARGTRSVLGALGGGFE</sequence>
<dbReference type="InterPro" id="IPR024146">
    <property type="entry name" value="Claspin"/>
</dbReference>
<feature type="compositionally biased region" description="Acidic residues" evidence="4">
    <location>
        <begin position="42"/>
        <end position="53"/>
    </location>
</feature>
<evidence type="ECO:0000313" key="7">
    <source>
        <dbReference type="Proteomes" id="UP000799753"/>
    </source>
</evidence>